<dbReference type="InterPro" id="IPR050268">
    <property type="entry name" value="NADH-dep_flavin_reductase"/>
</dbReference>
<dbReference type="SUPFAM" id="SSF50475">
    <property type="entry name" value="FMN-binding split barrel"/>
    <property type="match status" value="1"/>
</dbReference>
<dbReference type="eggNOG" id="COG1853">
    <property type="taxonomic scope" value="Bacteria"/>
</dbReference>
<reference evidence="4 5" key="1">
    <citation type="submission" date="2012-08" db="EMBL/GenBank/DDBJ databases">
        <title>Whole genome shotgun sequence of Gordonia rhizosphera NBRC 16068.</title>
        <authorList>
            <person name="Takarada H."/>
            <person name="Isaki S."/>
            <person name="Hosoyama A."/>
            <person name="Tsuchikane K."/>
            <person name="Katsumata H."/>
            <person name="Baba S."/>
            <person name="Ohji S."/>
            <person name="Yamazaki S."/>
            <person name="Fujita N."/>
        </authorList>
    </citation>
    <scope>NUCLEOTIDE SEQUENCE [LARGE SCALE GENOMIC DNA]</scope>
    <source>
        <strain evidence="4 5">NBRC 16068</strain>
    </source>
</reference>
<name>K6X4V4_9ACTN</name>
<comment type="similarity">
    <text evidence="1">Belongs to the non-flavoprotein flavin reductase family.</text>
</comment>
<dbReference type="STRING" id="1108045.GORHZ_245_00270"/>
<dbReference type="Pfam" id="PF01613">
    <property type="entry name" value="Flavin_Reduct"/>
    <property type="match status" value="1"/>
</dbReference>
<feature type="domain" description="Flavin reductase like" evidence="3">
    <location>
        <begin position="11"/>
        <end position="152"/>
    </location>
</feature>
<dbReference type="PANTHER" id="PTHR30466">
    <property type="entry name" value="FLAVIN REDUCTASE"/>
    <property type="match status" value="1"/>
</dbReference>
<dbReference type="PANTHER" id="PTHR30466:SF1">
    <property type="entry name" value="FMN REDUCTASE (NADH) RUTF"/>
    <property type="match status" value="1"/>
</dbReference>
<sequence length="173" mass="18361">MMLDQQFRDLMAGVCAPVSVVTTADDDGPHGATVSSLASLSLRPALLSIALDRRSSLLSRILATGRFGVNVLSSAQDDVALTFASRGTDRFATTAWRMTGGLPRLDEVAGWAACELSQTVEGGDHLLLIGSVTNAASTHRPPLIYGHRTFGTHSNFAVRRRPPIIDQITACAS</sequence>
<organism evidence="4 5">
    <name type="scientific">Gordonia rhizosphera NBRC 16068</name>
    <dbReference type="NCBI Taxonomy" id="1108045"/>
    <lineage>
        <taxon>Bacteria</taxon>
        <taxon>Bacillati</taxon>
        <taxon>Actinomycetota</taxon>
        <taxon>Actinomycetes</taxon>
        <taxon>Mycobacteriales</taxon>
        <taxon>Gordoniaceae</taxon>
        <taxon>Gordonia</taxon>
    </lineage>
</organism>
<dbReference type="Proteomes" id="UP000008363">
    <property type="component" value="Unassembled WGS sequence"/>
</dbReference>
<keyword evidence="2" id="KW-0560">Oxidoreductase</keyword>
<dbReference type="EMBL" id="BAHC01000245">
    <property type="protein sequence ID" value="GAB93789.1"/>
    <property type="molecule type" value="Genomic_DNA"/>
</dbReference>
<keyword evidence="5" id="KW-1185">Reference proteome</keyword>
<evidence type="ECO:0000259" key="3">
    <source>
        <dbReference type="SMART" id="SM00903"/>
    </source>
</evidence>
<proteinExistence type="inferred from homology"/>
<evidence type="ECO:0000256" key="2">
    <source>
        <dbReference type="ARBA" id="ARBA00023002"/>
    </source>
</evidence>
<evidence type="ECO:0000313" key="5">
    <source>
        <dbReference type="Proteomes" id="UP000008363"/>
    </source>
</evidence>
<comment type="caution">
    <text evidence="4">The sequence shown here is derived from an EMBL/GenBank/DDBJ whole genome shotgun (WGS) entry which is preliminary data.</text>
</comment>
<accession>K6X4V4</accession>
<dbReference type="SMART" id="SM00903">
    <property type="entry name" value="Flavin_Reduct"/>
    <property type="match status" value="1"/>
</dbReference>
<dbReference type="AlphaFoldDB" id="K6X4V4"/>
<dbReference type="GO" id="GO:0010181">
    <property type="term" value="F:FMN binding"/>
    <property type="evidence" value="ECO:0007669"/>
    <property type="project" value="InterPro"/>
</dbReference>
<evidence type="ECO:0000256" key="1">
    <source>
        <dbReference type="ARBA" id="ARBA00008898"/>
    </source>
</evidence>
<evidence type="ECO:0000313" key="4">
    <source>
        <dbReference type="EMBL" id="GAB93789.1"/>
    </source>
</evidence>
<protein>
    <submittedName>
        <fullName evidence="4">Putative oxidoreductase</fullName>
    </submittedName>
</protein>
<dbReference type="Gene3D" id="2.30.110.10">
    <property type="entry name" value="Electron Transport, Fmn-binding Protein, Chain A"/>
    <property type="match status" value="1"/>
</dbReference>
<gene>
    <name evidence="4" type="ORF">GORHZ_245_00270</name>
</gene>
<dbReference type="InterPro" id="IPR012349">
    <property type="entry name" value="Split_barrel_FMN-bd"/>
</dbReference>
<dbReference type="GO" id="GO:0042602">
    <property type="term" value="F:riboflavin reductase (NADPH) activity"/>
    <property type="evidence" value="ECO:0007669"/>
    <property type="project" value="TreeGrafter"/>
</dbReference>
<dbReference type="InterPro" id="IPR002563">
    <property type="entry name" value="Flavin_Rdtase-like_dom"/>
</dbReference>